<protein>
    <recommendedName>
        <fullName evidence="2">ABC1 atypical kinase-like domain-containing protein</fullName>
    </recommendedName>
</protein>
<comment type="caution">
    <text evidence="3">The sequence shown here is derived from an EMBL/GenBank/DDBJ whole genome shotgun (WGS) entry which is preliminary data.</text>
</comment>
<evidence type="ECO:0000313" key="3">
    <source>
        <dbReference type="EMBL" id="CAJ0960638.1"/>
    </source>
</evidence>
<evidence type="ECO:0000259" key="2">
    <source>
        <dbReference type="Pfam" id="PF03109"/>
    </source>
</evidence>
<comment type="similarity">
    <text evidence="1">Belongs to the protein kinase superfamily. ADCK protein kinase family.</text>
</comment>
<dbReference type="Pfam" id="PF03109">
    <property type="entry name" value="ABC1"/>
    <property type="match status" value="1"/>
</dbReference>
<dbReference type="SUPFAM" id="SSF56112">
    <property type="entry name" value="Protein kinase-like (PK-like)"/>
    <property type="match status" value="1"/>
</dbReference>
<dbReference type="PANTHER" id="PTHR43173:SF28">
    <property type="entry name" value="AARF DOMAIN CONTAINING KINASE 5"/>
    <property type="match status" value="1"/>
</dbReference>
<dbReference type="InterPro" id="IPR051130">
    <property type="entry name" value="Mito_struct-func_regulator"/>
</dbReference>
<accession>A0ABN9M6Y7</accession>
<organism evidence="3 4">
    <name type="scientific">Ranitomeya imitator</name>
    <name type="common">mimic poison frog</name>
    <dbReference type="NCBI Taxonomy" id="111125"/>
    <lineage>
        <taxon>Eukaryota</taxon>
        <taxon>Metazoa</taxon>
        <taxon>Chordata</taxon>
        <taxon>Craniata</taxon>
        <taxon>Vertebrata</taxon>
        <taxon>Euteleostomi</taxon>
        <taxon>Amphibia</taxon>
        <taxon>Batrachia</taxon>
        <taxon>Anura</taxon>
        <taxon>Neobatrachia</taxon>
        <taxon>Hyloidea</taxon>
        <taxon>Dendrobatidae</taxon>
        <taxon>Dendrobatinae</taxon>
        <taxon>Ranitomeya</taxon>
    </lineage>
</organism>
<sequence>MEVIQMNVEFLYAAALCITLWMMGHISSIQDLKQTLSQELDFENEGQNAERCAQDLRKLPYVLIPRVHWDYTSKRVLTADYCEGCKVSSVDGITQQGLELKDVAEKVIKVFAEQIFFTGFIHADPHPGNVLVNVGPDGRARLVLLDHGLYEHLSERDRTALCKLWRSIVLRDRQRMAEFSAQLGVKGNLLVFPEDYFLFCEILLQRPLSLTGTMGNALTLEETQYMQNMAKEHFDDIIRVLRALPRPMLLVFRNLNTVRSLNIGLGASADRYLLMAHSAVRAWRRLEKQNSSGIIRWFSVRWEHLKFEVALRWDGLMQRVTFLLLRLLIHFDFLAENEQMRQFLES</sequence>
<evidence type="ECO:0000313" key="4">
    <source>
        <dbReference type="Proteomes" id="UP001176940"/>
    </source>
</evidence>
<gene>
    <name evidence="3" type="ORF">RIMI_LOCUS17375239</name>
</gene>
<name>A0ABN9M6Y7_9NEOB</name>
<dbReference type="Proteomes" id="UP001176940">
    <property type="component" value="Unassembled WGS sequence"/>
</dbReference>
<dbReference type="InterPro" id="IPR011009">
    <property type="entry name" value="Kinase-like_dom_sf"/>
</dbReference>
<reference evidence="3" key="1">
    <citation type="submission" date="2023-07" db="EMBL/GenBank/DDBJ databases">
        <authorList>
            <person name="Stuckert A."/>
        </authorList>
    </citation>
    <scope>NUCLEOTIDE SEQUENCE</scope>
</reference>
<dbReference type="InterPro" id="IPR004147">
    <property type="entry name" value="ABC1_dom"/>
</dbReference>
<evidence type="ECO:0000256" key="1">
    <source>
        <dbReference type="ARBA" id="ARBA00009670"/>
    </source>
</evidence>
<keyword evidence="4" id="KW-1185">Reference proteome</keyword>
<dbReference type="EMBL" id="CAUEEQ010050541">
    <property type="protein sequence ID" value="CAJ0960638.1"/>
    <property type="molecule type" value="Genomic_DNA"/>
</dbReference>
<proteinExistence type="inferred from homology"/>
<dbReference type="PANTHER" id="PTHR43173">
    <property type="entry name" value="ABC1 FAMILY PROTEIN"/>
    <property type="match status" value="1"/>
</dbReference>
<feature type="domain" description="ABC1 atypical kinase-like" evidence="2">
    <location>
        <begin position="27"/>
        <end position="179"/>
    </location>
</feature>